<dbReference type="EMBL" id="JBBPBM010000011">
    <property type="protein sequence ID" value="KAK8563440.1"/>
    <property type="molecule type" value="Genomic_DNA"/>
</dbReference>
<evidence type="ECO:0000256" key="1">
    <source>
        <dbReference type="SAM" id="Phobius"/>
    </source>
</evidence>
<sequence>MAPSGEFPIKVAGHCWYPLHFIRNGSLLSHLFFVDDLILYARADMGQVEAIDSILSEFGKFSGHKVSHHLVSSDGNWNLPVLESLFPDSAINHIISIRCSDPLDGNDHFVWRWTPGHNFELKSAYMKMVGSSWPRKQAVWKAIWRLNVPQHVRLFLWIAYQQRLMANTTCHRSLLVTDPSCSNHAFLLHHEPPTLALLLPWEYTLVDSSTIGFFVYLICSIAANSSTISLVCAIIRLRQQNWEIDFTWIPREANSPTNTMSKLANLCDPSLCIFRYVPPEVALPLEFDKLNL</sequence>
<reference evidence="2 3" key="1">
    <citation type="journal article" date="2024" name="G3 (Bethesda)">
        <title>Genome assembly of Hibiscus sabdariffa L. provides insights into metabolisms of medicinal natural products.</title>
        <authorList>
            <person name="Kim T."/>
        </authorList>
    </citation>
    <scope>NUCLEOTIDE SEQUENCE [LARGE SCALE GENOMIC DNA]</scope>
    <source>
        <strain evidence="2">TK-2024</strain>
        <tissue evidence="2">Old leaves</tissue>
    </source>
</reference>
<organism evidence="2 3">
    <name type="scientific">Hibiscus sabdariffa</name>
    <name type="common">roselle</name>
    <dbReference type="NCBI Taxonomy" id="183260"/>
    <lineage>
        <taxon>Eukaryota</taxon>
        <taxon>Viridiplantae</taxon>
        <taxon>Streptophyta</taxon>
        <taxon>Embryophyta</taxon>
        <taxon>Tracheophyta</taxon>
        <taxon>Spermatophyta</taxon>
        <taxon>Magnoliopsida</taxon>
        <taxon>eudicotyledons</taxon>
        <taxon>Gunneridae</taxon>
        <taxon>Pentapetalae</taxon>
        <taxon>rosids</taxon>
        <taxon>malvids</taxon>
        <taxon>Malvales</taxon>
        <taxon>Malvaceae</taxon>
        <taxon>Malvoideae</taxon>
        <taxon>Hibiscus</taxon>
    </lineage>
</organism>
<accession>A0ABR2EN57</accession>
<keyword evidence="1" id="KW-0812">Transmembrane</keyword>
<comment type="caution">
    <text evidence="2">The sequence shown here is derived from an EMBL/GenBank/DDBJ whole genome shotgun (WGS) entry which is preliminary data.</text>
</comment>
<name>A0ABR2EN57_9ROSI</name>
<feature type="transmembrane region" description="Helical" evidence="1">
    <location>
        <begin position="213"/>
        <end position="235"/>
    </location>
</feature>
<proteinExistence type="predicted"/>
<gene>
    <name evidence="2" type="ORF">V6N12_035586</name>
</gene>
<keyword evidence="1" id="KW-0472">Membrane</keyword>
<keyword evidence="3" id="KW-1185">Reference proteome</keyword>
<evidence type="ECO:0000313" key="3">
    <source>
        <dbReference type="Proteomes" id="UP001472677"/>
    </source>
</evidence>
<dbReference type="Proteomes" id="UP001472677">
    <property type="component" value="Unassembled WGS sequence"/>
</dbReference>
<keyword evidence="1" id="KW-1133">Transmembrane helix</keyword>
<evidence type="ECO:0000313" key="2">
    <source>
        <dbReference type="EMBL" id="KAK8563440.1"/>
    </source>
</evidence>
<protein>
    <recommendedName>
        <fullName evidence="4">Reverse transcriptase zinc-binding domain-containing protein</fullName>
    </recommendedName>
</protein>
<evidence type="ECO:0008006" key="4">
    <source>
        <dbReference type="Google" id="ProtNLM"/>
    </source>
</evidence>